<dbReference type="Proteomes" id="UP000827092">
    <property type="component" value="Unassembled WGS sequence"/>
</dbReference>
<evidence type="ECO:0000313" key="9">
    <source>
        <dbReference type="EMBL" id="KAG8181048.1"/>
    </source>
</evidence>
<evidence type="ECO:0000313" key="10">
    <source>
        <dbReference type="Proteomes" id="UP000827092"/>
    </source>
</evidence>
<keyword evidence="5" id="KW-1015">Disulfide bond</keyword>
<feature type="domain" description="Ig-like" evidence="8">
    <location>
        <begin position="47"/>
        <end position="141"/>
    </location>
</feature>
<dbReference type="Pfam" id="PF08205">
    <property type="entry name" value="C2-set_2"/>
    <property type="match status" value="1"/>
</dbReference>
<feature type="domain" description="Ig-like" evidence="8">
    <location>
        <begin position="152"/>
        <end position="250"/>
    </location>
</feature>
<dbReference type="PANTHER" id="PTHR23278:SF19">
    <property type="entry name" value="OBSCURIN"/>
    <property type="match status" value="1"/>
</dbReference>
<gene>
    <name evidence="9" type="ORF">JTE90_029399</name>
</gene>
<feature type="transmembrane region" description="Helical" evidence="7">
    <location>
        <begin position="553"/>
        <end position="580"/>
    </location>
</feature>
<dbReference type="InterPro" id="IPR013162">
    <property type="entry name" value="CD80_C2-set"/>
</dbReference>
<dbReference type="PROSITE" id="PS50835">
    <property type="entry name" value="IG_LIKE"/>
    <property type="match status" value="5"/>
</dbReference>
<evidence type="ECO:0000256" key="3">
    <source>
        <dbReference type="ARBA" id="ARBA00022989"/>
    </source>
</evidence>
<dbReference type="SUPFAM" id="SSF48726">
    <property type="entry name" value="Immunoglobulin"/>
    <property type="match status" value="5"/>
</dbReference>
<feature type="domain" description="Ig-like" evidence="8">
    <location>
        <begin position="357"/>
        <end position="449"/>
    </location>
</feature>
<reference evidence="9 10" key="1">
    <citation type="journal article" date="2022" name="Nat. Ecol. Evol.">
        <title>A masculinizing supergene underlies an exaggerated male reproductive morph in a spider.</title>
        <authorList>
            <person name="Hendrickx F."/>
            <person name="De Corte Z."/>
            <person name="Sonet G."/>
            <person name="Van Belleghem S.M."/>
            <person name="Kostlbacher S."/>
            <person name="Vangestel C."/>
        </authorList>
    </citation>
    <scope>NUCLEOTIDE SEQUENCE [LARGE SCALE GENOMIC DNA]</scope>
    <source>
        <strain evidence="9">W744_W776</strain>
    </source>
</reference>
<dbReference type="InterPro" id="IPR003598">
    <property type="entry name" value="Ig_sub2"/>
</dbReference>
<evidence type="ECO:0000256" key="6">
    <source>
        <dbReference type="SAM" id="MobiDB-lite"/>
    </source>
</evidence>
<name>A0AAV6UBE9_9ARAC</name>
<evidence type="ECO:0000256" key="1">
    <source>
        <dbReference type="ARBA" id="ARBA00004167"/>
    </source>
</evidence>
<dbReference type="Pfam" id="PF13927">
    <property type="entry name" value="Ig_3"/>
    <property type="match status" value="1"/>
</dbReference>
<keyword evidence="3 7" id="KW-1133">Transmembrane helix</keyword>
<keyword evidence="10" id="KW-1185">Reference proteome</keyword>
<dbReference type="AlphaFoldDB" id="A0AAV6UBE9"/>
<feature type="domain" description="Ig-like" evidence="8">
    <location>
        <begin position="454"/>
        <end position="527"/>
    </location>
</feature>
<dbReference type="GO" id="GO:0016020">
    <property type="term" value="C:membrane"/>
    <property type="evidence" value="ECO:0007669"/>
    <property type="project" value="UniProtKB-SubCell"/>
</dbReference>
<dbReference type="InterPro" id="IPR003599">
    <property type="entry name" value="Ig_sub"/>
</dbReference>
<dbReference type="Pfam" id="PF07686">
    <property type="entry name" value="V-set"/>
    <property type="match status" value="1"/>
</dbReference>
<dbReference type="Gene3D" id="2.60.40.10">
    <property type="entry name" value="Immunoglobulins"/>
    <property type="match status" value="5"/>
</dbReference>
<dbReference type="EMBL" id="JAFNEN010000538">
    <property type="protein sequence ID" value="KAG8181048.1"/>
    <property type="molecule type" value="Genomic_DNA"/>
</dbReference>
<evidence type="ECO:0000256" key="5">
    <source>
        <dbReference type="ARBA" id="ARBA00023157"/>
    </source>
</evidence>
<evidence type="ECO:0000256" key="2">
    <source>
        <dbReference type="ARBA" id="ARBA00022692"/>
    </source>
</evidence>
<organism evidence="9 10">
    <name type="scientific">Oedothorax gibbosus</name>
    <dbReference type="NCBI Taxonomy" id="931172"/>
    <lineage>
        <taxon>Eukaryota</taxon>
        <taxon>Metazoa</taxon>
        <taxon>Ecdysozoa</taxon>
        <taxon>Arthropoda</taxon>
        <taxon>Chelicerata</taxon>
        <taxon>Arachnida</taxon>
        <taxon>Araneae</taxon>
        <taxon>Araneomorphae</taxon>
        <taxon>Entelegynae</taxon>
        <taxon>Araneoidea</taxon>
        <taxon>Linyphiidae</taxon>
        <taxon>Erigoninae</taxon>
        <taxon>Oedothorax</taxon>
    </lineage>
</organism>
<accession>A0AAV6UBE9</accession>
<dbReference type="InterPro" id="IPR036179">
    <property type="entry name" value="Ig-like_dom_sf"/>
</dbReference>
<dbReference type="InterPro" id="IPR013783">
    <property type="entry name" value="Ig-like_fold"/>
</dbReference>
<comment type="caution">
    <text evidence="9">The sequence shown here is derived from an EMBL/GenBank/DDBJ whole genome shotgun (WGS) entry which is preliminary data.</text>
</comment>
<dbReference type="SMART" id="SM00408">
    <property type="entry name" value="IGc2"/>
    <property type="match status" value="4"/>
</dbReference>
<dbReference type="InterPro" id="IPR007110">
    <property type="entry name" value="Ig-like_dom"/>
</dbReference>
<keyword evidence="4 7" id="KW-0472">Membrane</keyword>
<comment type="subcellular location">
    <subcellularLocation>
        <location evidence="1">Membrane</location>
        <topology evidence="1">Single-pass membrane protein</topology>
    </subcellularLocation>
</comment>
<dbReference type="PANTHER" id="PTHR23278">
    <property type="entry name" value="SIDESTEP PROTEIN"/>
    <property type="match status" value="1"/>
</dbReference>
<feature type="region of interest" description="Disordered" evidence="6">
    <location>
        <begin position="587"/>
        <end position="608"/>
    </location>
</feature>
<proteinExistence type="predicted"/>
<evidence type="ECO:0000256" key="4">
    <source>
        <dbReference type="ARBA" id="ARBA00023136"/>
    </source>
</evidence>
<dbReference type="SMART" id="SM00409">
    <property type="entry name" value="IG"/>
    <property type="match status" value="4"/>
</dbReference>
<feature type="domain" description="Ig-like" evidence="8">
    <location>
        <begin position="257"/>
        <end position="352"/>
    </location>
</feature>
<keyword evidence="2 7" id="KW-0812">Transmembrane</keyword>
<dbReference type="InterPro" id="IPR013106">
    <property type="entry name" value="Ig_V-set"/>
</dbReference>
<protein>
    <recommendedName>
        <fullName evidence="8">Ig-like domain-containing protein</fullName>
    </recommendedName>
</protein>
<sequence>MESVPIHQLFGTFRIVVSLKDYADFRLCVLAVLEEFIKYSELTAVVGTEISIPCNVTASLPDDQVTLILWYRGDSGNPIYSVDTRQVNGVSPKKNANKQLQDRATFTIGRTTANLNIKPAKETDGGEYKCRVDFRRSRTLNSVMKVIIVVPPKNLTIRDSKNNTISGVIGPYEEGATVSLICEASGGRPTPVLSWWKGSTLLDDSYTPLGRGLVKNELVLINLQREDLLATLSCQASNTNLTIPVSSSVTIDLSLSPQEVRIATPQRPLSSGESLEVVCSTYGARPPARLSWWIGQENLNSKAKETTAGDGNSTISRLQFRPTNEEHGKMLVCRAHNPETPDSALEDRWELNVLFSPQLSLALGASQQYEHIREGSDVYFDCNIQANPPVTSVSWRLNSRPLEHQPAAGIIIRNHSLLLQSVGRRHRGRYRCIASNSEGEGVSEEAELMIQFSPVCISGQKRAYGVARHEEINITCEVDADPDDIQFRWMFNNTSETIDIITFVSSATQSIASYVPRSKMDYGTLSCWGRNSIGVQRHPCVFTIVPAGEEPPITISVVLAGLIGVVIALVILAFIIIFIVKSRSSSDSTEEQEESNEKMQTPKLKHFEDDSPDVIPSKPFCTDYSSIAPNSNSEIIYENVSQKENTYVNMMNRVHFVPSEMTSYDDITYAELALPDSQQPFVRHRLEPPTEYADIDFQNSRGTFPQAPTTALLEDESARSPLVIASMPVRVIPEECQPNIGSV</sequence>
<evidence type="ECO:0000256" key="7">
    <source>
        <dbReference type="SAM" id="Phobius"/>
    </source>
</evidence>
<evidence type="ECO:0000259" key="8">
    <source>
        <dbReference type="PROSITE" id="PS50835"/>
    </source>
</evidence>